<dbReference type="Proteomes" id="UP000248916">
    <property type="component" value="Unassembled WGS sequence"/>
</dbReference>
<feature type="domain" description="Mannitol dehydrogenase N-terminal" evidence="3">
    <location>
        <begin position="15"/>
        <end position="257"/>
    </location>
</feature>
<dbReference type="InterPro" id="IPR013118">
    <property type="entry name" value="Mannitol_DH_C"/>
</dbReference>
<dbReference type="EMBL" id="QKZL01000030">
    <property type="protein sequence ID" value="PZX11701.1"/>
    <property type="molecule type" value="Genomic_DNA"/>
</dbReference>
<dbReference type="InterPro" id="IPR050988">
    <property type="entry name" value="Mannitol_DH/Oxidoreductase"/>
</dbReference>
<sequence length="474" mass="51239">MSEQLKRTRPAPAPGIVHFGLGAFWRAFGALFVEEAVREGGGDWGIVGVSLKSPSTRDALRPQDWTYTTVELGPEGETPRHVQILSDVIVAPEAPEALFAALETAQLVTLTVTEKGYCHVPATGRLNRDHPDIAQDLAEPDRPASAPGFITRALDVRRKAGRPPFTVMSCDNIPSNGELLRGVVLDLAAEIDADLRDWIAAEVSFPSTMVDRIVPALAEGDVDDVAVLTGYRDAAPVKHEPFRQWVVEDSFCAPRPDFGAVGAEMVADVAPYEHMKLRCLNGAHSSLAYLGYLAGAETMADAVARPALAGYVRHLWAQEITPVLTAPPGVDLSQYTDTLLERFANPAIRHRTWQIAMDGSQKLPQRILDTVRECLDAGRAPDGLLLAIAAWMQFTSGTGLDGEAIEVKDPLADRLRACWEGSPSEEDVVRRYLALEEIFEPAFAARPEVVEGLTLALGRLRSQGAEAAAEAATG</sequence>
<dbReference type="OrthoDB" id="271711at2"/>
<dbReference type="InterPro" id="IPR013131">
    <property type="entry name" value="Mannitol_DH_N"/>
</dbReference>
<dbReference type="InterPro" id="IPR000669">
    <property type="entry name" value="Mannitol_DH"/>
</dbReference>
<keyword evidence="6" id="KW-1185">Reference proteome</keyword>
<evidence type="ECO:0000313" key="6">
    <source>
        <dbReference type="Proteomes" id="UP000248916"/>
    </source>
</evidence>
<comment type="caution">
    <text evidence="5">The sequence shown here is derived from an EMBL/GenBank/DDBJ whole genome shotgun (WGS) entry which is preliminary data.</text>
</comment>
<gene>
    <name evidence="5" type="ORF">LX81_03879</name>
</gene>
<protein>
    <submittedName>
        <fullName evidence="5">Fructuronate reductase</fullName>
    </submittedName>
</protein>
<keyword evidence="2" id="KW-0520">NAD</keyword>
<dbReference type="PRINTS" id="PR00084">
    <property type="entry name" value="MTLDHDRGNASE"/>
</dbReference>
<dbReference type="SUPFAM" id="SSF51735">
    <property type="entry name" value="NAD(P)-binding Rossmann-fold domains"/>
    <property type="match status" value="1"/>
</dbReference>
<name>A0A2W7MVN7_9RHOB</name>
<feature type="domain" description="Mannitol dehydrogenase C-terminal" evidence="4">
    <location>
        <begin position="268"/>
        <end position="457"/>
    </location>
</feature>
<dbReference type="InterPro" id="IPR023027">
    <property type="entry name" value="Mannitol_DH_CS"/>
</dbReference>
<dbReference type="PANTHER" id="PTHR43362">
    <property type="entry name" value="MANNITOL DEHYDROGENASE DSF1-RELATED"/>
    <property type="match status" value="1"/>
</dbReference>
<dbReference type="GO" id="GO:0019594">
    <property type="term" value="P:mannitol metabolic process"/>
    <property type="evidence" value="ECO:0007669"/>
    <property type="project" value="InterPro"/>
</dbReference>
<proteinExistence type="predicted"/>
<dbReference type="Gene3D" id="1.10.1040.10">
    <property type="entry name" value="N-(1-d-carboxylethyl)-l-norvaline Dehydrogenase, domain 2"/>
    <property type="match status" value="1"/>
</dbReference>
<evidence type="ECO:0000256" key="1">
    <source>
        <dbReference type="ARBA" id="ARBA00023002"/>
    </source>
</evidence>
<keyword evidence="1" id="KW-0560">Oxidoreductase</keyword>
<dbReference type="PROSITE" id="PS00974">
    <property type="entry name" value="MANNITOL_DHGENASE"/>
    <property type="match status" value="1"/>
</dbReference>
<dbReference type="Pfam" id="PF01232">
    <property type="entry name" value="Mannitol_dh"/>
    <property type="match status" value="1"/>
</dbReference>
<dbReference type="InterPro" id="IPR008927">
    <property type="entry name" value="6-PGluconate_DH-like_C_sf"/>
</dbReference>
<dbReference type="RefSeq" id="WP_111538886.1">
    <property type="nucleotide sequence ID" value="NZ_QKZL01000030.1"/>
</dbReference>
<dbReference type="InterPro" id="IPR013328">
    <property type="entry name" value="6PGD_dom2"/>
</dbReference>
<dbReference type="GO" id="GO:0016616">
    <property type="term" value="F:oxidoreductase activity, acting on the CH-OH group of donors, NAD or NADP as acceptor"/>
    <property type="evidence" value="ECO:0007669"/>
    <property type="project" value="TreeGrafter"/>
</dbReference>
<evidence type="ECO:0000256" key="2">
    <source>
        <dbReference type="ARBA" id="ARBA00023027"/>
    </source>
</evidence>
<evidence type="ECO:0000259" key="3">
    <source>
        <dbReference type="Pfam" id="PF01232"/>
    </source>
</evidence>
<reference evidence="5 6" key="1">
    <citation type="submission" date="2018-06" db="EMBL/GenBank/DDBJ databases">
        <title>Genomic Encyclopedia of Archaeal and Bacterial Type Strains, Phase II (KMG-II): from individual species to whole genera.</title>
        <authorList>
            <person name="Goeker M."/>
        </authorList>
    </citation>
    <scope>NUCLEOTIDE SEQUENCE [LARGE SCALE GENOMIC DNA]</scope>
    <source>
        <strain evidence="5 6">DSM 22009</strain>
    </source>
</reference>
<organism evidence="5 6">
    <name type="scientific">Palleronia aestuarii</name>
    <dbReference type="NCBI Taxonomy" id="568105"/>
    <lineage>
        <taxon>Bacteria</taxon>
        <taxon>Pseudomonadati</taxon>
        <taxon>Pseudomonadota</taxon>
        <taxon>Alphaproteobacteria</taxon>
        <taxon>Rhodobacterales</taxon>
        <taxon>Roseobacteraceae</taxon>
        <taxon>Palleronia</taxon>
    </lineage>
</organism>
<accession>A0A2W7MVN7</accession>
<dbReference type="Pfam" id="PF08125">
    <property type="entry name" value="Mannitol_dh_C"/>
    <property type="match status" value="1"/>
</dbReference>
<evidence type="ECO:0000259" key="4">
    <source>
        <dbReference type="Pfam" id="PF08125"/>
    </source>
</evidence>
<evidence type="ECO:0000313" key="5">
    <source>
        <dbReference type="EMBL" id="PZX11701.1"/>
    </source>
</evidence>
<dbReference type="Gene3D" id="3.40.50.720">
    <property type="entry name" value="NAD(P)-binding Rossmann-like Domain"/>
    <property type="match status" value="1"/>
</dbReference>
<dbReference type="PANTHER" id="PTHR43362:SF1">
    <property type="entry name" value="MANNITOL DEHYDROGENASE 2-RELATED"/>
    <property type="match status" value="1"/>
</dbReference>
<dbReference type="SUPFAM" id="SSF48179">
    <property type="entry name" value="6-phosphogluconate dehydrogenase C-terminal domain-like"/>
    <property type="match status" value="1"/>
</dbReference>
<dbReference type="InterPro" id="IPR036291">
    <property type="entry name" value="NAD(P)-bd_dom_sf"/>
</dbReference>
<dbReference type="AlphaFoldDB" id="A0A2W7MVN7"/>